<organism evidence="4 5">
    <name type="scientific">Leptospirillum ferrodiazotrophum</name>
    <dbReference type="NCBI Taxonomy" id="412449"/>
    <lineage>
        <taxon>Bacteria</taxon>
        <taxon>Pseudomonadati</taxon>
        <taxon>Nitrospirota</taxon>
        <taxon>Nitrospiria</taxon>
        <taxon>Nitrospirales</taxon>
        <taxon>Nitrospiraceae</taxon>
        <taxon>Leptospirillum</taxon>
    </lineage>
</organism>
<dbReference type="Proteomes" id="UP000009374">
    <property type="component" value="Unassembled WGS sequence"/>
</dbReference>
<evidence type="ECO:0000313" key="5">
    <source>
        <dbReference type="Proteomes" id="UP000009374"/>
    </source>
</evidence>
<protein>
    <submittedName>
        <fullName evidence="4">Putative heptosyltransferase family protein</fullName>
    </submittedName>
</protein>
<dbReference type="AlphaFoldDB" id="C6I0H0"/>
<dbReference type="GO" id="GO:0005829">
    <property type="term" value="C:cytosol"/>
    <property type="evidence" value="ECO:0007669"/>
    <property type="project" value="TreeGrafter"/>
</dbReference>
<dbReference type="GO" id="GO:0009244">
    <property type="term" value="P:lipopolysaccharide core region biosynthetic process"/>
    <property type="evidence" value="ECO:0007669"/>
    <property type="project" value="TreeGrafter"/>
</dbReference>
<feature type="region of interest" description="Disordered" evidence="3">
    <location>
        <begin position="1"/>
        <end position="32"/>
    </location>
</feature>
<name>C6I0H0_9BACT</name>
<evidence type="ECO:0000313" key="4">
    <source>
        <dbReference type="EMBL" id="EES51625.1"/>
    </source>
</evidence>
<evidence type="ECO:0000256" key="1">
    <source>
        <dbReference type="ARBA" id="ARBA00022676"/>
    </source>
</evidence>
<keyword evidence="5" id="KW-1185">Reference proteome</keyword>
<dbReference type="EMBL" id="GG693887">
    <property type="protein sequence ID" value="EES51625.1"/>
    <property type="molecule type" value="Genomic_DNA"/>
</dbReference>
<sequence length="409" mass="43684">MTTPPSSLGSPVPGPFPPSPETRRDGKGRGDRLPEHGEVLVVLFGRIGDVVFTLPSVAALAKARPDLSIDWIVEDRCADLLSGHPLLRDVIRFERSRLTALKKSGHPLRALGEIGRLVKRLRSRRYDAVLDFQGLLKSGVATGLARGALKLGSPSTYGRMREGSAFFSRMVPLPDAGLHLVERHLLVVRELLGRPVEPVSSGLTISPHEIRSAREKAGSDPFVLIHPFASWETRNWPADLWKKTAREMVERGFRVVVAGAGGPTQEEVVRRILEGAGGRGHSLLGQLSLRELAAVMALSEAVLAVDSGPMHIAASAGARVVALFGPTDPARLGPFGPRKRPGEGESYGRSGRVVAAGLPCQPCMLRRCPIGTPCQSELSPTAVVEAAMSLIASQELAGLSGALARERAS</sequence>
<feature type="compositionally biased region" description="Basic and acidic residues" evidence="3">
    <location>
        <begin position="21"/>
        <end position="32"/>
    </location>
</feature>
<dbReference type="PANTHER" id="PTHR30160">
    <property type="entry name" value="TETRAACYLDISACCHARIDE 4'-KINASE-RELATED"/>
    <property type="match status" value="1"/>
</dbReference>
<dbReference type="Pfam" id="PF01075">
    <property type="entry name" value="Glyco_transf_9"/>
    <property type="match status" value="1"/>
</dbReference>
<evidence type="ECO:0000256" key="3">
    <source>
        <dbReference type="SAM" id="MobiDB-lite"/>
    </source>
</evidence>
<gene>
    <name evidence="4" type="ORF">UBAL3_95680062</name>
</gene>
<feature type="compositionally biased region" description="Low complexity" evidence="3">
    <location>
        <begin position="1"/>
        <end position="11"/>
    </location>
</feature>
<dbReference type="SUPFAM" id="SSF53756">
    <property type="entry name" value="UDP-Glycosyltransferase/glycogen phosphorylase"/>
    <property type="match status" value="1"/>
</dbReference>
<dbReference type="GO" id="GO:0008713">
    <property type="term" value="F:ADP-heptose-lipopolysaccharide heptosyltransferase activity"/>
    <property type="evidence" value="ECO:0007669"/>
    <property type="project" value="TreeGrafter"/>
</dbReference>
<proteinExistence type="predicted"/>
<keyword evidence="2 4" id="KW-0808">Transferase</keyword>
<dbReference type="InterPro" id="IPR002201">
    <property type="entry name" value="Glyco_trans_9"/>
</dbReference>
<reference evidence="4 5" key="1">
    <citation type="journal article" date="2009" name="Appl. Environ. Microbiol.">
        <title>Community genomic and proteomic analyses of chemoautotrophic iron-oxidizing "Leptospirillum rubarum" (Group II) and "Leptospirillum ferrodiazotrophum" (Group III) bacteria in acid mine drainage biofilms.</title>
        <authorList>
            <person name="Goltsman D.S."/>
            <person name="Denef V.J."/>
            <person name="Singer S.W."/>
            <person name="VerBerkmoes N.C."/>
            <person name="Lefsrud M."/>
            <person name="Mueller R.S."/>
            <person name="Dick G.J."/>
            <person name="Sun C.L."/>
            <person name="Wheeler K.E."/>
            <person name="Zemla A."/>
            <person name="Baker B.J."/>
            <person name="Hauser L."/>
            <person name="Land M."/>
            <person name="Shah M.B."/>
            <person name="Thelen M.P."/>
            <person name="Hettich R.L."/>
            <person name="Banfield J.F."/>
        </authorList>
    </citation>
    <scope>NUCLEOTIDE SEQUENCE [LARGE SCALE GENOMIC DNA]</scope>
</reference>
<dbReference type="InterPro" id="IPR051199">
    <property type="entry name" value="LPS_LOS_Heptosyltrfase"/>
</dbReference>
<dbReference type="CDD" id="cd03789">
    <property type="entry name" value="GT9_LPS_heptosyltransferase"/>
    <property type="match status" value="1"/>
</dbReference>
<dbReference type="Gene3D" id="3.40.50.2000">
    <property type="entry name" value="Glycogen Phosphorylase B"/>
    <property type="match status" value="2"/>
</dbReference>
<accession>C6I0H0</accession>
<dbReference type="PANTHER" id="PTHR30160:SF1">
    <property type="entry name" value="LIPOPOLYSACCHARIDE 1,2-N-ACETYLGLUCOSAMINETRANSFERASE-RELATED"/>
    <property type="match status" value="1"/>
</dbReference>
<evidence type="ECO:0000256" key="2">
    <source>
        <dbReference type="ARBA" id="ARBA00022679"/>
    </source>
</evidence>
<keyword evidence="1" id="KW-0328">Glycosyltransferase</keyword>